<evidence type="ECO:0000313" key="2">
    <source>
        <dbReference type="EMBL" id="KAK7250640.1"/>
    </source>
</evidence>
<evidence type="ECO:0000313" key="3">
    <source>
        <dbReference type="Proteomes" id="UP001372338"/>
    </source>
</evidence>
<feature type="compositionally biased region" description="Basic and acidic residues" evidence="1">
    <location>
        <begin position="139"/>
        <end position="160"/>
    </location>
</feature>
<sequence>MERWRDVEFTEEERAVIEVLGLEVEEKMEEGQKREVVGIRRNLFNAGEGSNFSSKNSKEDKEVMSKGTSKEKPPIGTGLTDLGGTDTNTRVINGLAGAVSKSTKHAKEDGPQPKDFLFNPDTSIKTKTWSRIIRPNYQPRDHEKNETLHKRKPNEEHDTTQDMELDECIPPKKKALNELAEAVEQTCREK</sequence>
<evidence type="ECO:0000256" key="1">
    <source>
        <dbReference type="SAM" id="MobiDB-lite"/>
    </source>
</evidence>
<accession>A0AAN9HSM1</accession>
<proteinExistence type="predicted"/>
<name>A0AAN9HSM1_CROPI</name>
<reference evidence="2 3" key="1">
    <citation type="submission" date="2024-01" db="EMBL/GenBank/DDBJ databases">
        <title>The genomes of 5 underutilized Papilionoideae crops provide insights into root nodulation and disease resistanc.</title>
        <authorList>
            <person name="Yuan L."/>
        </authorList>
    </citation>
    <scope>NUCLEOTIDE SEQUENCE [LARGE SCALE GENOMIC DNA]</scope>
    <source>
        <strain evidence="2">ZHUSHIDOU_FW_LH</strain>
        <tissue evidence="2">Leaf</tissue>
    </source>
</reference>
<gene>
    <name evidence="2" type="ORF">RIF29_33190</name>
</gene>
<feature type="compositionally biased region" description="Polar residues" evidence="1">
    <location>
        <begin position="120"/>
        <end position="129"/>
    </location>
</feature>
<protein>
    <submittedName>
        <fullName evidence="2">Uncharacterized protein</fullName>
    </submittedName>
</protein>
<feature type="compositionally biased region" description="Basic and acidic residues" evidence="1">
    <location>
        <begin position="56"/>
        <end position="73"/>
    </location>
</feature>
<feature type="region of interest" description="Disordered" evidence="1">
    <location>
        <begin position="45"/>
        <end position="165"/>
    </location>
</feature>
<organism evidence="2 3">
    <name type="scientific">Crotalaria pallida</name>
    <name type="common">Smooth rattlebox</name>
    <name type="synonym">Crotalaria striata</name>
    <dbReference type="NCBI Taxonomy" id="3830"/>
    <lineage>
        <taxon>Eukaryota</taxon>
        <taxon>Viridiplantae</taxon>
        <taxon>Streptophyta</taxon>
        <taxon>Embryophyta</taxon>
        <taxon>Tracheophyta</taxon>
        <taxon>Spermatophyta</taxon>
        <taxon>Magnoliopsida</taxon>
        <taxon>eudicotyledons</taxon>
        <taxon>Gunneridae</taxon>
        <taxon>Pentapetalae</taxon>
        <taxon>rosids</taxon>
        <taxon>fabids</taxon>
        <taxon>Fabales</taxon>
        <taxon>Fabaceae</taxon>
        <taxon>Papilionoideae</taxon>
        <taxon>50 kb inversion clade</taxon>
        <taxon>genistoids sensu lato</taxon>
        <taxon>core genistoids</taxon>
        <taxon>Crotalarieae</taxon>
        <taxon>Crotalaria</taxon>
    </lineage>
</organism>
<keyword evidence="3" id="KW-1185">Reference proteome</keyword>
<comment type="caution">
    <text evidence="2">The sequence shown here is derived from an EMBL/GenBank/DDBJ whole genome shotgun (WGS) entry which is preliminary data.</text>
</comment>
<dbReference type="Proteomes" id="UP001372338">
    <property type="component" value="Unassembled WGS sequence"/>
</dbReference>
<feature type="compositionally biased region" description="Low complexity" evidence="1">
    <location>
        <begin position="76"/>
        <end position="87"/>
    </location>
</feature>
<dbReference type="AlphaFoldDB" id="A0AAN9HSM1"/>
<dbReference type="EMBL" id="JAYWIO010000007">
    <property type="protein sequence ID" value="KAK7250640.1"/>
    <property type="molecule type" value="Genomic_DNA"/>
</dbReference>